<keyword evidence="7" id="KW-0456">Lyase</keyword>
<dbReference type="Proteomes" id="UP000260191">
    <property type="component" value="Unassembled WGS sequence"/>
</dbReference>
<keyword evidence="2" id="KW-0964">Secreted</keyword>
<keyword evidence="5" id="KW-0843">Virulence</keyword>
<evidence type="ECO:0000256" key="8">
    <source>
        <dbReference type="ARBA" id="ARBA00029451"/>
    </source>
</evidence>
<proteinExistence type="inferred from homology"/>
<evidence type="ECO:0000256" key="7">
    <source>
        <dbReference type="ARBA" id="ARBA00023239"/>
    </source>
</evidence>
<keyword evidence="3" id="KW-0800">Toxin</keyword>
<evidence type="ECO:0000256" key="6">
    <source>
        <dbReference type="ARBA" id="ARBA00023043"/>
    </source>
</evidence>
<dbReference type="AlphaFoldDB" id="A0A658Z6R3"/>
<keyword evidence="4" id="KW-0677">Repeat</keyword>
<dbReference type="InterPro" id="IPR010366">
    <property type="entry name" value="OspC1-4"/>
</dbReference>
<name>A0A658Z6R3_SHIFL</name>
<evidence type="ECO:0000256" key="5">
    <source>
        <dbReference type="ARBA" id="ARBA00023026"/>
    </source>
</evidence>
<dbReference type="Pfam" id="PF06128">
    <property type="entry name" value="Shigella_OspC"/>
    <property type="match status" value="1"/>
</dbReference>
<comment type="subcellular location">
    <subcellularLocation>
        <location evidence="1">Secreted</location>
    </subcellularLocation>
</comment>
<evidence type="ECO:0000256" key="3">
    <source>
        <dbReference type="ARBA" id="ARBA00022656"/>
    </source>
</evidence>
<dbReference type="GO" id="GO:0090729">
    <property type="term" value="F:toxin activity"/>
    <property type="evidence" value="ECO:0007669"/>
    <property type="project" value="UniProtKB-KW"/>
</dbReference>
<keyword evidence="6" id="KW-0040">ANK repeat</keyword>
<protein>
    <submittedName>
        <fullName evidence="10">OspC3</fullName>
    </submittedName>
</protein>
<evidence type="ECO:0000313" key="10">
    <source>
        <dbReference type="EMBL" id="SVH92376.1"/>
    </source>
</evidence>
<gene>
    <name evidence="10" type="ORF">SAMEA3710514_05301</name>
</gene>
<accession>A0A658Z6R3</accession>
<evidence type="ECO:0000256" key="4">
    <source>
        <dbReference type="ARBA" id="ARBA00022737"/>
    </source>
</evidence>
<organism evidence="10 11">
    <name type="scientific">Shigella flexneri</name>
    <dbReference type="NCBI Taxonomy" id="623"/>
    <lineage>
        <taxon>Bacteria</taxon>
        <taxon>Pseudomonadati</taxon>
        <taxon>Pseudomonadota</taxon>
        <taxon>Gammaproteobacteria</taxon>
        <taxon>Enterobacterales</taxon>
        <taxon>Enterobacteriaceae</taxon>
        <taxon>Shigella</taxon>
    </lineage>
</organism>
<evidence type="ECO:0000256" key="2">
    <source>
        <dbReference type="ARBA" id="ARBA00022525"/>
    </source>
</evidence>
<evidence type="ECO:0000256" key="1">
    <source>
        <dbReference type="ARBA" id="ARBA00004613"/>
    </source>
</evidence>
<evidence type="ECO:0000313" key="11">
    <source>
        <dbReference type="Proteomes" id="UP000260191"/>
    </source>
</evidence>
<dbReference type="GO" id="GO:0005576">
    <property type="term" value="C:extracellular region"/>
    <property type="evidence" value="ECO:0007669"/>
    <property type="project" value="UniProtKB-SubCell"/>
</dbReference>
<comment type="catalytic activity">
    <reaction evidence="9">
        <text>L-arginyl-[protein] + NAD(+) = ADP-riboxanated L-argininyl-[protein] + nicotinamide + NH4(+) + H(+)</text>
        <dbReference type="Rhea" id="RHEA:69500"/>
        <dbReference type="Rhea" id="RHEA-COMP:10532"/>
        <dbReference type="Rhea" id="RHEA-COMP:17719"/>
        <dbReference type="ChEBI" id="CHEBI:15378"/>
        <dbReference type="ChEBI" id="CHEBI:17154"/>
        <dbReference type="ChEBI" id="CHEBI:28938"/>
        <dbReference type="ChEBI" id="CHEBI:29965"/>
        <dbReference type="ChEBI" id="CHEBI:57540"/>
        <dbReference type="ChEBI" id="CHEBI:184300"/>
    </reaction>
    <physiologicalReaction direction="left-to-right" evidence="9">
        <dbReference type="Rhea" id="RHEA:69501"/>
    </physiologicalReaction>
</comment>
<comment type="similarity">
    <text evidence="8">Belongs to the OspC family.</text>
</comment>
<dbReference type="EMBL" id="UIPR01000246">
    <property type="protein sequence ID" value="SVH92376.1"/>
    <property type="molecule type" value="Genomic_DNA"/>
</dbReference>
<reference evidence="10 11" key="1">
    <citation type="submission" date="2018-06" db="EMBL/GenBank/DDBJ databases">
        <authorList>
            <consortium name="Pathogen Informatics"/>
            <person name="Doyle S."/>
        </authorList>
    </citation>
    <scope>NUCLEOTIDE SEQUENCE [LARGE SCALE GENOMIC DNA]</scope>
    <source>
        <strain evidence="10 11">4028STDY6275000</strain>
    </source>
</reference>
<evidence type="ECO:0000256" key="9">
    <source>
        <dbReference type="ARBA" id="ARBA00047641"/>
    </source>
</evidence>
<sequence length="258" mass="30100">MTLTDHFDNAIPPVFYHEHQSFFLDNFKEVVDEVSRYVHGNQGKTDVPIFNTKDMRLGIGLHLIDFIRKSKDQRFREFCYNKNIDPVSLDRIINFVFQLEYHIPRMLSTDNFKKIRLRDISLEDAIKASNYEEINNKVTDKKMAHQALAYSLGNAKSDMALYLLSKFNFTKQDVAEMEKMNNNMYCELYDVEYLLSEDSANYKVLEYFINNGLVDVNKRFQKANSGDTMLDNAMKSKDSKTIDFLLKNGAVSGKRFGR</sequence>
<dbReference type="GO" id="GO:0140740">
    <property type="term" value="F:ADP-riboxanase activity"/>
    <property type="evidence" value="ECO:0007669"/>
    <property type="project" value="UniProtKB-ARBA"/>
</dbReference>